<dbReference type="AlphaFoldDB" id="A0A8X6H6R6"/>
<sequence>MCVVAQVPHRRRMDWRTLSKIPASNLVKTCSSLFDVRAFHKRPALRFEMANELVSRSHQSTLEKVKYDALETAVRTTLDLRVHSFCFTAYERHICQFFHHSIQVKF</sequence>
<evidence type="ECO:0000313" key="2">
    <source>
        <dbReference type="Proteomes" id="UP000887116"/>
    </source>
</evidence>
<protein>
    <submittedName>
        <fullName evidence="1">Uncharacterized protein</fullName>
    </submittedName>
</protein>
<proteinExistence type="predicted"/>
<organism evidence="1 2">
    <name type="scientific">Trichonephila clavata</name>
    <name type="common">Joro spider</name>
    <name type="synonym">Nephila clavata</name>
    <dbReference type="NCBI Taxonomy" id="2740835"/>
    <lineage>
        <taxon>Eukaryota</taxon>
        <taxon>Metazoa</taxon>
        <taxon>Ecdysozoa</taxon>
        <taxon>Arthropoda</taxon>
        <taxon>Chelicerata</taxon>
        <taxon>Arachnida</taxon>
        <taxon>Araneae</taxon>
        <taxon>Araneomorphae</taxon>
        <taxon>Entelegynae</taxon>
        <taxon>Araneoidea</taxon>
        <taxon>Nephilidae</taxon>
        <taxon>Trichonephila</taxon>
    </lineage>
</organism>
<accession>A0A8X6H6R6</accession>
<dbReference type="Proteomes" id="UP000887116">
    <property type="component" value="Unassembled WGS sequence"/>
</dbReference>
<reference evidence="1" key="1">
    <citation type="submission" date="2020-07" db="EMBL/GenBank/DDBJ databases">
        <title>Multicomponent nature underlies the extraordinary mechanical properties of spider dragline silk.</title>
        <authorList>
            <person name="Kono N."/>
            <person name="Nakamura H."/>
            <person name="Mori M."/>
            <person name="Yoshida Y."/>
            <person name="Ohtoshi R."/>
            <person name="Malay A.D."/>
            <person name="Moran D.A.P."/>
            <person name="Tomita M."/>
            <person name="Numata K."/>
            <person name="Arakawa K."/>
        </authorList>
    </citation>
    <scope>NUCLEOTIDE SEQUENCE</scope>
</reference>
<keyword evidence="2" id="KW-1185">Reference proteome</keyword>
<gene>
    <name evidence="1" type="ORF">TNCT_42211</name>
</gene>
<comment type="caution">
    <text evidence="1">The sequence shown here is derived from an EMBL/GenBank/DDBJ whole genome shotgun (WGS) entry which is preliminary data.</text>
</comment>
<evidence type="ECO:0000313" key="1">
    <source>
        <dbReference type="EMBL" id="GFR18316.1"/>
    </source>
</evidence>
<dbReference type="EMBL" id="BMAO01007763">
    <property type="protein sequence ID" value="GFR18316.1"/>
    <property type="molecule type" value="Genomic_DNA"/>
</dbReference>
<name>A0A8X6H6R6_TRICU</name>